<reference evidence="2" key="1">
    <citation type="submission" date="2017-03" db="EMBL/GenBank/DDBJ databases">
        <authorList>
            <person name="Safronova V.I."/>
            <person name="Sazanova A.L."/>
            <person name="Chirak E.R."/>
        </authorList>
    </citation>
    <scope>NUCLEOTIDE SEQUENCE [LARGE SCALE GENOMIC DNA]</scope>
    <source>
        <strain evidence="2">Ach-343</strain>
    </source>
</reference>
<dbReference type="EMBL" id="MZXV01000038">
    <property type="protein sequence ID" value="PZV37079.1"/>
    <property type="molecule type" value="Genomic_DNA"/>
</dbReference>
<proteinExistence type="predicted"/>
<dbReference type="AlphaFoldDB" id="A0A2W7CTJ2"/>
<name>A0A2W7CTJ2_9HYPH</name>
<protein>
    <submittedName>
        <fullName evidence="1">Uncharacterized protein</fullName>
    </submittedName>
</protein>
<organism evidence="1 2">
    <name type="scientific">Mesorhizobium kowhaii</name>
    <dbReference type="NCBI Taxonomy" id="1300272"/>
    <lineage>
        <taxon>Bacteria</taxon>
        <taxon>Pseudomonadati</taxon>
        <taxon>Pseudomonadota</taxon>
        <taxon>Alphaproteobacteria</taxon>
        <taxon>Hyphomicrobiales</taxon>
        <taxon>Phyllobacteriaceae</taxon>
        <taxon>Mesorhizobium</taxon>
    </lineage>
</organism>
<evidence type="ECO:0000313" key="1">
    <source>
        <dbReference type="EMBL" id="PZV37079.1"/>
    </source>
</evidence>
<gene>
    <name evidence="1" type="ORF">B5V02_18635</name>
</gene>
<dbReference type="Proteomes" id="UP000248616">
    <property type="component" value="Unassembled WGS sequence"/>
</dbReference>
<accession>A0A2W7CTJ2</accession>
<keyword evidence="2" id="KW-1185">Reference proteome</keyword>
<evidence type="ECO:0000313" key="2">
    <source>
        <dbReference type="Proteomes" id="UP000248616"/>
    </source>
</evidence>
<comment type="caution">
    <text evidence="1">The sequence shown here is derived from an EMBL/GenBank/DDBJ whole genome shotgun (WGS) entry which is preliminary data.</text>
</comment>
<sequence>MLRLLLMVFSQNFAQMRIYICYKFAYAFRQGMRASKVLKIISVAAAAALLSACSIEQDGNFLPQIGGSSPTVAVQALGPGAYSIDPSYGYAITTPGIYRFHKDGSAYEICERDMAIAAIKGLSTKVVEHDDSLEDNLASTNFSLSVPGIGVITAPYKKIKVEGYSVTHLVSGDSRSAAEFVLANLGTSCRNDILGANRPYMIVTEVANAKKVYTLSKGAFQAAFAAGPASLSWANPEIKSTTRSNVTFAIQGKYVAAGSKRK</sequence>